<dbReference type="InterPro" id="IPR050621">
    <property type="entry name" value="Tudor_domain_containing"/>
</dbReference>
<dbReference type="KEGG" id="dpx:DAPPUDRAFT_330784"/>
<dbReference type="InterPro" id="IPR002999">
    <property type="entry name" value="Tudor"/>
</dbReference>
<dbReference type="PANTHER" id="PTHR22948">
    <property type="entry name" value="TUDOR DOMAIN CONTAINING PROTEIN"/>
    <property type="match status" value="1"/>
</dbReference>
<dbReference type="FunFam" id="2.30.30.140:FF:000018">
    <property type="entry name" value="Serine/threonine-protein kinase 31"/>
    <property type="match status" value="1"/>
</dbReference>
<dbReference type="GO" id="GO:0005737">
    <property type="term" value="C:cytoplasm"/>
    <property type="evidence" value="ECO:0007669"/>
    <property type="project" value="UniProtKB-ARBA"/>
</dbReference>
<feature type="compositionally biased region" description="Basic and acidic residues" evidence="1">
    <location>
        <begin position="71"/>
        <end position="83"/>
    </location>
</feature>
<name>E9HKN0_DAPPU</name>
<evidence type="ECO:0000259" key="2">
    <source>
        <dbReference type="PROSITE" id="PS50304"/>
    </source>
</evidence>
<keyword evidence="4" id="KW-1185">Reference proteome</keyword>
<feature type="region of interest" description="Disordered" evidence="1">
    <location>
        <begin position="65"/>
        <end position="84"/>
    </location>
</feature>
<evidence type="ECO:0000256" key="1">
    <source>
        <dbReference type="SAM" id="MobiDB-lite"/>
    </source>
</evidence>
<protein>
    <recommendedName>
        <fullName evidence="2">Tudor domain-containing protein</fullName>
    </recommendedName>
</protein>
<dbReference type="Pfam" id="PF00567">
    <property type="entry name" value="TUDOR"/>
    <property type="match status" value="1"/>
</dbReference>
<evidence type="ECO:0000313" key="4">
    <source>
        <dbReference type="Proteomes" id="UP000000305"/>
    </source>
</evidence>
<feature type="domain" description="Tudor" evidence="2">
    <location>
        <begin position="164"/>
        <end position="223"/>
    </location>
</feature>
<evidence type="ECO:0000313" key="3">
    <source>
        <dbReference type="EMBL" id="EFX67708.1"/>
    </source>
</evidence>
<dbReference type="OrthoDB" id="9989103at2759"/>
<accession>E9HKN0</accession>
<dbReference type="PhylomeDB" id="E9HKN0"/>
<dbReference type="SUPFAM" id="SSF63748">
    <property type="entry name" value="Tudor/PWWP/MBT"/>
    <property type="match status" value="1"/>
</dbReference>
<dbReference type="InParanoid" id="E9HKN0"/>
<dbReference type="EMBL" id="GL732670">
    <property type="protein sequence ID" value="EFX67708.1"/>
    <property type="molecule type" value="Genomic_DNA"/>
</dbReference>
<dbReference type="PROSITE" id="PS50304">
    <property type="entry name" value="TUDOR"/>
    <property type="match status" value="1"/>
</dbReference>
<dbReference type="SMART" id="SM00333">
    <property type="entry name" value="TUDOR"/>
    <property type="match status" value="1"/>
</dbReference>
<dbReference type="Proteomes" id="UP000000305">
    <property type="component" value="Unassembled WGS sequence"/>
</dbReference>
<proteinExistence type="predicted"/>
<reference evidence="3 4" key="1">
    <citation type="journal article" date="2011" name="Science">
        <title>The ecoresponsive genome of Daphnia pulex.</title>
        <authorList>
            <person name="Colbourne J.K."/>
            <person name="Pfrender M.E."/>
            <person name="Gilbert D."/>
            <person name="Thomas W.K."/>
            <person name="Tucker A."/>
            <person name="Oakley T.H."/>
            <person name="Tokishita S."/>
            <person name="Aerts A."/>
            <person name="Arnold G.J."/>
            <person name="Basu M.K."/>
            <person name="Bauer D.J."/>
            <person name="Caceres C.E."/>
            <person name="Carmel L."/>
            <person name="Casola C."/>
            <person name="Choi J.H."/>
            <person name="Detter J.C."/>
            <person name="Dong Q."/>
            <person name="Dusheyko S."/>
            <person name="Eads B.D."/>
            <person name="Frohlich T."/>
            <person name="Geiler-Samerotte K.A."/>
            <person name="Gerlach D."/>
            <person name="Hatcher P."/>
            <person name="Jogdeo S."/>
            <person name="Krijgsveld J."/>
            <person name="Kriventseva E.V."/>
            <person name="Kultz D."/>
            <person name="Laforsch C."/>
            <person name="Lindquist E."/>
            <person name="Lopez J."/>
            <person name="Manak J.R."/>
            <person name="Muller J."/>
            <person name="Pangilinan J."/>
            <person name="Patwardhan R.P."/>
            <person name="Pitluck S."/>
            <person name="Pritham E.J."/>
            <person name="Rechtsteiner A."/>
            <person name="Rho M."/>
            <person name="Rogozin I.B."/>
            <person name="Sakarya O."/>
            <person name="Salamov A."/>
            <person name="Schaack S."/>
            <person name="Shapiro H."/>
            <person name="Shiga Y."/>
            <person name="Skalitzky C."/>
            <person name="Smith Z."/>
            <person name="Souvorov A."/>
            <person name="Sung W."/>
            <person name="Tang Z."/>
            <person name="Tsuchiya D."/>
            <person name="Tu H."/>
            <person name="Vos H."/>
            <person name="Wang M."/>
            <person name="Wolf Y.I."/>
            <person name="Yamagata H."/>
            <person name="Yamada T."/>
            <person name="Ye Y."/>
            <person name="Shaw J.R."/>
            <person name="Andrews J."/>
            <person name="Crease T.J."/>
            <person name="Tang H."/>
            <person name="Lucas S.M."/>
            <person name="Robertson H.M."/>
            <person name="Bork P."/>
            <person name="Koonin E.V."/>
            <person name="Zdobnov E.M."/>
            <person name="Grigoriev I.V."/>
            <person name="Lynch M."/>
            <person name="Boore J.L."/>
        </authorList>
    </citation>
    <scope>NUCLEOTIDE SEQUENCE [LARGE SCALE GENOMIC DNA]</scope>
</reference>
<organism evidence="3 4">
    <name type="scientific">Daphnia pulex</name>
    <name type="common">Water flea</name>
    <dbReference type="NCBI Taxonomy" id="6669"/>
    <lineage>
        <taxon>Eukaryota</taxon>
        <taxon>Metazoa</taxon>
        <taxon>Ecdysozoa</taxon>
        <taxon>Arthropoda</taxon>
        <taxon>Crustacea</taxon>
        <taxon>Branchiopoda</taxon>
        <taxon>Diplostraca</taxon>
        <taxon>Cladocera</taxon>
        <taxon>Anomopoda</taxon>
        <taxon>Daphniidae</taxon>
        <taxon>Daphnia</taxon>
    </lineage>
</organism>
<dbReference type="InterPro" id="IPR035437">
    <property type="entry name" value="SNase_OB-fold_sf"/>
</dbReference>
<dbReference type="HOGENOM" id="CLU_750643_0_0_1"/>
<dbReference type="eggNOG" id="KOG2039">
    <property type="taxonomic scope" value="Eukaryota"/>
</dbReference>
<gene>
    <name evidence="3" type="ORF">DAPPUDRAFT_330784</name>
</gene>
<sequence length="369" mass="41975">MFLKVNVENEICKAIMIEPYGKHHGVRLLDSNNQLLANSLLGAEAQLHLRQALVRRRQIKSTSNGQCHRKNIIERASPEKDSANQELQEVYDAPGRSWPLTTHQQQLGHPEQSDVPRNQQIEVVHVNDPSSFYLQLFEYCTILTQLGTNNNTVYLDESRPTILDPQVGLACVVQYEEDNVWYRGQILKYCDPLGATVLFVDYGNTQLVPVKKIKSIEQNFRKQPPLAYQCTLDGVDASRDWTEKEKKKFEGRTMAKLLSATFTIRDSRGKYPVRLVEETKEANIAINEEFGAPNFTNIPTHSSRYTSRSVPYKPISVVVSWFPVVSVITDTFQFHLSPIDDVKAIGFRNSMVTVAKANWESGYRLLVSS</sequence>
<dbReference type="PANTHER" id="PTHR22948:SF72">
    <property type="entry name" value="TUDOR DOMAIN-CONTAINING PROTEIN"/>
    <property type="match status" value="1"/>
</dbReference>
<dbReference type="Gene3D" id="2.30.30.140">
    <property type="match status" value="1"/>
</dbReference>
<dbReference type="Gene3D" id="2.40.50.90">
    <property type="match status" value="1"/>
</dbReference>
<dbReference type="AlphaFoldDB" id="E9HKN0"/>